<dbReference type="EMBL" id="PFTH01000189">
    <property type="protein sequence ID" value="PJB87789.1"/>
    <property type="molecule type" value="Genomic_DNA"/>
</dbReference>
<name>A0A2M8DBN1_9BACT</name>
<protein>
    <recommendedName>
        <fullName evidence="2">CD-NTase-associated protein 15 domain-containing protein</fullName>
    </recommendedName>
</protein>
<keyword evidence="1" id="KW-1133">Transmembrane helix</keyword>
<dbReference type="AlphaFoldDB" id="A0A2M8DBN1"/>
<dbReference type="Pfam" id="PF18153">
    <property type="entry name" value="Cap15_CD_rec"/>
    <property type="match status" value="1"/>
</dbReference>
<keyword evidence="1" id="KW-0812">Transmembrane</keyword>
<comment type="caution">
    <text evidence="3">The sequence shown here is derived from an EMBL/GenBank/DDBJ whole genome shotgun (WGS) entry which is preliminary data.</text>
</comment>
<evidence type="ECO:0000259" key="2">
    <source>
        <dbReference type="Pfam" id="PF18153"/>
    </source>
</evidence>
<dbReference type="InterPro" id="IPR041208">
    <property type="entry name" value="Cap15"/>
</dbReference>
<accession>A0A2M8DBN1</accession>
<organism evidence="3 4">
    <name type="scientific">Candidatus Roizmanbacteria bacterium CG_4_9_14_0_8_um_filter_34_12</name>
    <dbReference type="NCBI Taxonomy" id="1974840"/>
    <lineage>
        <taxon>Bacteria</taxon>
        <taxon>Candidatus Roizmaniibacteriota</taxon>
    </lineage>
</organism>
<evidence type="ECO:0000313" key="4">
    <source>
        <dbReference type="Proteomes" id="UP000229706"/>
    </source>
</evidence>
<proteinExistence type="predicted"/>
<keyword evidence="1" id="KW-0472">Membrane</keyword>
<evidence type="ECO:0000256" key="1">
    <source>
        <dbReference type="SAM" id="Phobius"/>
    </source>
</evidence>
<gene>
    <name evidence="3" type="ORF">CO083_05185</name>
</gene>
<feature type="transmembrane region" description="Helical" evidence="1">
    <location>
        <begin position="42"/>
        <end position="60"/>
    </location>
</feature>
<reference evidence="4" key="1">
    <citation type="submission" date="2017-09" db="EMBL/GenBank/DDBJ databases">
        <title>Depth-based differentiation of microbial function through sediment-hosted aquifers and enrichment of novel symbionts in the deep terrestrial subsurface.</title>
        <authorList>
            <person name="Probst A.J."/>
            <person name="Ladd B."/>
            <person name="Jarett J.K."/>
            <person name="Geller-Mcgrath D.E."/>
            <person name="Sieber C.M.K."/>
            <person name="Emerson J.B."/>
            <person name="Anantharaman K."/>
            <person name="Thomas B.C."/>
            <person name="Malmstrom R."/>
            <person name="Stieglmeier M."/>
            <person name="Klingl A."/>
            <person name="Woyke T."/>
            <person name="Ryan C.M."/>
            <person name="Banfield J.F."/>
        </authorList>
    </citation>
    <scope>NUCLEOTIDE SEQUENCE [LARGE SCALE GENOMIC DNA]</scope>
</reference>
<evidence type="ECO:0000313" key="3">
    <source>
        <dbReference type="EMBL" id="PJB87789.1"/>
    </source>
</evidence>
<feature type="transmembrane region" description="Helical" evidence="1">
    <location>
        <begin position="12"/>
        <end position="30"/>
    </location>
</feature>
<dbReference type="Proteomes" id="UP000229706">
    <property type="component" value="Unassembled WGS sequence"/>
</dbReference>
<sequence length="200" mass="23539">MHTYSIDTEERKNILLFLAVVSIIFSWSFYKILGNYQVFLPWWIESPSILFFYGLFFAIFDKWFWQYLKKIKFVKTPNLNGEWNGNLKSSFNNHSVEVKATLKIFQTWTRIKILLTTDQSLSQSETASIVIDTPEGNYLSYQYINEPKSNSVKTMSIHRGTVRLIFDEEKNTLNGEYYSGRDRQNFGSLSFEKNTNIKVT</sequence>
<feature type="domain" description="CD-NTase-associated protein 15" evidence="2">
    <location>
        <begin position="74"/>
        <end position="193"/>
    </location>
</feature>